<accession>A0A8B8F832</accession>
<dbReference type="OrthoDB" id="6587484at2759"/>
<proteinExistence type="predicted"/>
<dbReference type="AlphaFoldDB" id="A0A8B8F832"/>
<dbReference type="RefSeq" id="XP_025406918.1">
    <property type="nucleotide sequence ID" value="XM_025551133.1"/>
</dbReference>
<dbReference type="RefSeq" id="XP_025406917.1">
    <property type="nucleotide sequence ID" value="XM_025551132.1"/>
</dbReference>
<dbReference type="Proteomes" id="UP000694846">
    <property type="component" value="Unplaced"/>
</dbReference>
<gene>
    <name evidence="3 4" type="primary">LOC112680897</name>
</gene>
<sequence>MIWLIFKNCSRNKSKSVKSTDIINVNNSKQIIQELLREFDAIDDLSECDNTIFSTELHFNYLSVVEPFYNEEESIPKMEMNGHQNVFENNTVFEMADLENDIDAATMIINRRCNKVTEKHLKLLQCPFTWNLESGVWKTNIIDHIKNKYGKYNMNISSITFSLEKYISNLMISCGLFKTNQVDKAHDKLKDIWEWLDKLDNENERFYQDIRDGLKHIIMSTLCHVLYAVNKTLCWQLYNTITRFNSMNVKSRAAVHAINAAVYIEIGGKTLLNVVQYAKKACDLDSETAQWKFIYSLALTAQRQYLMSNKSCPTASEFDAIQHAIILSNRPNPNFDFHRMRLMTNKILYHYHFDKSKIKTNTPEKTKQDFYNIIELIKSIVIMEPEDPHLIVKCAKALITLPYLPHENILLIKQMISIAVNVSFNDPTVIRAIKEIIDIFRELIDTYKQLNENKVYLDNTKIQNDVKNKEDDDLENDLKLIAEKYEIGSRPILDLINLLEKYDGRYRWKIMAQICSYSILFKDSDNLLVGVEQFMMLIDDKNIANSNIVTDHRSIFIKDDSKVFNLAELMCNEIKLAIILGHSKNQDETKFYLDQLTNIMEVCQVKSKAVNPSLIVELTGSQKKQKEQNIQCPKNQKQKKVFQKMNKQHGSHKNKKFTTNNYKYTSSNQKRAIKSKTRKINQHKTL</sequence>
<organism evidence="2 4">
    <name type="scientific">Sipha flava</name>
    <name type="common">yellow sugarcane aphid</name>
    <dbReference type="NCBI Taxonomy" id="143950"/>
    <lineage>
        <taxon>Eukaryota</taxon>
        <taxon>Metazoa</taxon>
        <taxon>Ecdysozoa</taxon>
        <taxon>Arthropoda</taxon>
        <taxon>Hexapoda</taxon>
        <taxon>Insecta</taxon>
        <taxon>Pterygota</taxon>
        <taxon>Neoptera</taxon>
        <taxon>Paraneoptera</taxon>
        <taxon>Hemiptera</taxon>
        <taxon>Sternorrhyncha</taxon>
        <taxon>Aphidomorpha</taxon>
        <taxon>Aphidoidea</taxon>
        <taxon>Aphididae</taxon>
        <taxon>Sipha</taxon>
    </lineage>
</organism>
<protein>
    <submittedName>
        <fullName evidence="3 4">Uncharacterized protein LOC112680897</fullName>
    </submittedName>
</protein>
<keyword evidence="2" id="KW-1185">Reference proteome</keyword>
<reference evidence="3 4" key="1">
    <citation type="submission" date="2025-04" db="UniProtKB">
        <authorList>
            <consortium name="RefSeq"/>
        </authorList>
    </citation>
    <scope>IDENTIFICATION</scope>
    <source>
        <tissue evidence="3 4">Whole body</tissue>
    </source>
</reference>
<feature type="region of interest" description="Disordered" evidence="1">
    <location>
        <begin position="625"/>
        <end position="686"/>
    </location>
</feature>
<name>A0A8B8F832_9HEMI</name>
<evidence type="ECO:0000313" key="2">
    <source>
        <dbReference type="Proteomes" id="UP000694846"/>
    </source>
</evidence>
<feature type="compositionally biased region" description="Basic residues" evidence="1">
    <location>
        <begin position="636"/>
        <end position="656"/>
    </location>
</feature>
<feature type="compositionally biased region" description="Basic residues" evidence="1">
    <location>
        <begin position="671"/>
        <end position="686"/>
    </location>
</feature>
<evidence type="ECO:0000256" key="1">
    <source>
        <dbReference type="SAM" id="MobiDB-lite"/>
    </source>
</evidence>
<dbReference type="GeneID" id="112680897"/>
<dbReference type="InterPro" id="IPR011990">
    <property type="entry name" value="TPR-like_helical_dom_sf"/>
</dbReference>
<evidence type="ECO:0000313" key="3">
    <source>
        <dbReference type="RefSeq" id="XP_025406917.1"/>
    </source>
</evidence>
<dbReference type="Gene3D" id="1.25.40.10">
    <property type="entry name" value="Tetratricopeptide repeat domain"/>
    <property type="match status" value="1"/>
</dbReference>
<evidence type="ECO:0000313" key="4">
    <source>
        <dbReference type="RefSeq" id="XP_025406918.1"/>
    </source>
</evidence>